<evidence type="ECO:0000313" key="3">
    <source>
        <dbReference type="Proteomes" id="UP001059480"/>
    </source>
</evidence>
<reference evidence="2" key="1">
    <citation type="submission" date="2022-07" db="EMBL/GenBank/DDBJ databases">
        <authorList>
            <person name="Jung M.-Y."/>
            <person name="Lee M."/>
        </authorList>
    </citation>
    <scope>NUCLEOTIDE SEQUENCE</scope>
    <source>
        <strain evidence="2">S8</strain>
    </source>
</reference>
<dbReference type="InterPro" id="IPR002559">
    <property type="entry name" value="Transposase_11"/>
</dbReference>
<evidence type="ECO:0000259" key="1">
    <source>
        <dbReference type="Pfam" id="PF01609"/>
    </source>
</evidence>
<sequence>MKQLVQLPKKRITYKKGPNGTKYVYYTLRSYRNDKGKPTSDEKSIGKLDPETGMLIPNKNYFDLFPEETVSSLESVKSVHTVGFMAAYHRLAKELGLTPMLQKAFPHQWEMILNLSAYMMANGNVMMDFEDWTIEQDIQTEKSFSSQRVSEFFASIKDKQRLDFLDVWCQKAKENEYIAYDVTSISSYSQQNDYVEFGYNRDGDKLVQFNLGVFYGEKSRLPLYYSIYNGSLIDKTYLPYMFELTRQLQFREVSFVMDQGFFTMSNLRLVTEKGFKVLSLLPKNYTLYKEQINEQLSIPFSSKEFSRTEQIYGRTIPVSNSETPLNIHIYYDPARANLEEKALYDDIDRQEKQLTLLAKNRQLKSSQKKYFKVIESGEKTIEFEIDYESIDAIKSKFGYFMLVTSDLEQTAEEAIRIYRQKDIIEKSFDNLKNGMDYRRMRTHHTQTTEGKMFVAFIGLVLRSELSYRIKQHPETEGLRIKQVIRELNKIRKLWTGDCQAIVPLTKVQKQILTALDVTIG</sequence>
<dbReference type="InterPro" id="IPR012337">
    <property type="entry name" value="RNaseH-like_sf"/>
</dbReference>
<keyword evidence="3" id="KW-1185">Reference proteome</keyword>
<dbReference type="SUPFAM" id="SSF53098">
    <property type="entry name" value="Ribonuclease H-like"/>
    <property type="match status" value="1"/>
</dbReference>
<reference evidence="2" key="3">
    <citation type="journal article" date="2023" name="Microbiol. Resour. Announc.">
        <title>Draft Genome Sequence of Granulicatella sp. Strain S8, Isolated from a Marine Fish, Seriola quinqueradiata.</title>
        <authorList>
            <person name="Lee M."/>
            <person name="Farooq A."/>
            <person name="Jeong J.B."/>
            <person name="Jung M.Y."/>
        </authorList>
    </citation>
    <scope>NUCLEOTIDE SEQUENCE</scope>
    <source>
        <strain evidence="2">S8</strain>
    </source>
</reference>
<dbReference type="RefSeq" id="WP_256945589.1">
    <property type="nucleotide sequence ID" value="NZ_JANHNZ010000008.1"/>
</dbReference>
<proteinExistence type="predicted"/>
<reference evidence="2" key="2">
    <citation type="journal article" date="2023" name="Curr. Microbiol.">
        <title>Granulicatella seriolae sp. nov., a Novel Facultative Anaerobe Isolated from Yellowtail Marine Fish.</title>
        <authorList>
            <person name="Lee M."/>
            <person name="Choi Y.J."/>
            <person name="Farooq A."/>
            <person name="Jeong J.B."/>
            <person name="Jung M.Y."/>
        </authorList>
    </citation>
    <scope>NUCLEOTIDE SEQUENCE</scope>
    <source>
        <strain evidence="2">S8</strain>
    </source>
</reference>
<dbReference type="Pfam" id="PF01609">
    <property type="entry name" value="DDE_Tnp_1"/>
    <property type="match status" value="1"/>
</dbReference>
<evidence type="ECO:0000313" key="2">
    <source>
        <dbReference type="EMBL" id="MCQ9210480.1"/>
    </source>
</evidence>
<protein>
    <submittedName>
        <fullName evidence="2">Transposase</fullName>
    </submittedName>
</protein>
<name>A0ABT1WPP5_9LACT</name>
<dbReference type="PANTHER" id="PTHR34614:SF2">
    <property type="entry name" value="TRANSPOSASE IS4-LIKE DOMAIN-CONTAINING PROTEIN"/>
    <property type="match status" value="1"/>
</dbReference>
<dbReference type="PANTHER" id="PTHR34614">
    <property type="match status" value="1"/>
</dbReference>
<feature type="domain" description="Transposase IS4-like" evidence="1">
    <location>
        <begin position="178"/>
        <end position="460"/>
    </location>
</feature>
<accession>A0ABT1WPP5</accession>
<gene>
    <name evidence="2" type="ORF">NPA36_07940</name>
</gene>
<comment type="caution">
    <text evidence="2">The sequence shown here is derived from an EMBL/GenBank/DDBJ whole genome shotgun (WGS) entry which is preliminary data.</text>
</comment>
<organism evidence="2 3">
    <name type="scientific">Granulicatella seriolae</name>
    <dbReference type="NCBI Taxonomy" id="2967226"/>
    <lineage>
        <taxon>Bacteria</taxon>
        <taxon>Bacillati</taxon>
        <taxon>Bacillota</taxon>
        <taxon>Bacilli</taxon>
        <taxon>Lactobacillales</taxon>
        <taxon>Carnobacteriaceae</taxon>
        <taxon>Granulicatella</taxon>
    </lineage>
</organism>
<dbReference type="Proteomes" id="UP001059480">
    <property type="component" value="Unassembled WGS sequence"/>
</dbReference>
<dbReference type="EMBL" id="JANHNZ010000008">
    <property type="protein sequence ID" value="MCQ9210480.1"/>
    <property type="molecule type" value="Genomic_DNA"/>
</dbReference>